<reference evidence="11" key="1">
    <citation type="submission" date="2024-06" db="EMBL/GenBank/DDBJ databases">
        <title>Draft Genome Sequences of Epichloe bromicola Strains Isolated from Elymus ciliaris.</title>
        <authorList>
            <consortium name="Epichloe bromicola genome sequencing consortium"/>
            <person name="Miura A."/>
            <person name="Imano S."/>
            <person name="Ashida A."/>
            <person name="Sato I."/>
            <person name="Chiba S."/>
            <person name="Tanaka A."/>
            <person name="Camagna M."/>
            <person name="Takemoto D."/>
        </authorList>
    </citation>
    <scope>NUCLEOTIDE SEQUENCE [LARGE SCALE GENOMIC DNA]</scope>
    <source>
        <strain evidence="11">DP</strain>
    </source>
</reference>
<keyword evidence="5" id="KW-0560">Oxidoreductase</keyword>
<proteinExistence type="inferred from homology"/>
<keyword evidence="8" id="KW-0325">Glycoprotein</keyword>
<protein>
    <recommendedName>
        <fullName evidence="12">P450 monooxygenase</fullName>
    </recommendedName>
</protein>
<evidence type="ECO:0008006" key="12">
    <source>
        <dbReference type="Google" id="ProtNLM"/>
    </source>
</evidence>
<keyword evidence="7" id="KW-0503">Monooxygenase</keyword>
<dbReference type="InterPro" id="IPR002401">
    <property type="entry name" value="Cyt_P450_E_grp-I"/>
</dbReference>
<evidence type="ECO:0000256" key="6">
    <source>
        <dbReference type="ARBA" id="ARBA00023004"/>
    </source>
</evidence>
<evidence type="ECO:0000256" key="1">
    <source>
        <dbReference type="ARBA" id="ARBA00001971"/>
    </source>
</evidence>
<evidence type="ECO:0000256" key="8">
    <source>
        <dbReference type="ARBA" id="ARBA00023180"/>
    </source>
</evidence>
<comment type="similarity">
    <text evidence="2">Belongs to the cytochrome P450 family.</text>
</comment>
<comment type="cofactor">
    <cofactor evidence="1">
        <name>heme</name>
        <dbReference type="ChEBI" id="CHEBI:30413"/>
    </cofactor>
</comment>
<gene>
    <name evidence="10" type="primary">g7354</name>
    <name evidence="10" type="ORF">EsDP_00007354</name>
</gene>
<keyword evidence="9" id="KW-0472">Membrane</keyword>
<organism evidence="10 11">
    <name type="scientific">Epichloe bromicola</name>
    <dbReference type="NCBI Taxonomy" id="79588"/>
    <lineage>
        <taxon>Eukaryota</taxon>
        <taxon>Fungi</taxon>
        <taxon>Dikarya</taxon>
        <taxon>Ascomycota</taxon>
        <taxon>Pezizomycotina</taxon>
        <taxon>Sordariomycetes</taxon>
        <taxon>Hypocreomycetidae</taxon>
        <taxon>Hypocreales</taxon>
        <taxon>Clavicipitaceae</taxon>
        <taxon>Epichloe</taxon>
    </lineage>
</organism>
<evidence type="ECO:0000256" key="5">
    <source>
        <dbReference type="ARBA" id="ARBA00023002"/>
    </source>
</evidence>
<evidence type="ECO:0000313" key="11">
    <source>
        <dbReference type="Proteomes" id="UP001562357"/>
    </source>
</evidence>
<dbReference type="Pfam" id="PF00067">
    <property type="entry name" value="p450"/>
    <property type="match status" value="1"/>
</dbReference>
<evidence type="ECO:0000256" key="3">
    <source>
        <dbReference type="ARBA" id="ARBA00022617"/>
    </source>
</evidence>
<feature type="transmembrane region" description="Helical" evidence="9">
    <location>
        <begin position="33"/>
        <end position="55"/>
    </location>
</feature>
<keyword evidence="11" id="KW-1185">Reference proteome</keyword>
<keyword evidence="3" id="KW-0349">Heme</keyword>
<dbReference type="PRINTS" id="PR00385">
    <property type="entry name" value="P450"/>
</dbReference>
<keyword evidence="9" id="KW-0812">Transmembrane</keyword>
<dbReference type="Proteomes" id="UP001562357">
    <property type="component" value="Unassembled WGS sequence"/>
</dbReference>
<dbReference type="SUPFAM" id="SSF48264">
    <property type="entry name" value="Cytochrome P450"/>
    <property type="match status" value="1"/>
</dbReference>
<dbReference type="InterPro" id="IPR050121">
    <property type="entry name" value="Cytochrome_P450_monoxygenase"/>
</dbReference>
<evidence type="ECO:0000256" key="7">
    <source>
        <dbReference type="ARBA" id="ARBA00023033"/>
    </source>
</evidence>
<dbReference type="InterPro" id="IPR001128">
    <property type="entry name" value="Cyt_P450"/>
</dbReference>
<keyword evidence="6" id="KW-0408">Iron</keyword>
<dbReference type="PRINTS" id="PR00463">
    <property type="entry name" value="EP450I"/>
</dbReference>
<evidence type="ECO:0000256" key="9">
    <source>
        <dbReference type="SAM" id="Phobius"/>
    </source>
</evidence>
<keyword evidence="4" id="KW-0479">Metal-binding</keyword>
<dbReference type="InterPro" id="IPR036396">
    <property type="entry name" value="Cyt_P450_sf"/>
</dbReference>
<accession>A0ABQ0D0D3</accession>
<dbReference type="PANTHER" id="PTHR24305:SF187">
    <property type="entry name" value="P450, PUTATIVE (EUROFUNG)-RELATED"/>
    <property type="match status" value="1"/>
</dbReference>
<dbReference type="CDD" id="cd11061">
    <property type="entry name" value="CYP67-like"/>
    <property type="match status" value="1"/>
</dbReference>
<dbReference type="Gene3D" id="1.10.630.10">
    <property type="entry name" value="Cytochrome P450"/>
    <property type="match status" value="1"/>
</dbReference>
<keyword evidence="9" id="KW-1133">Transmembrane helix</keyword>
<comment type="caution">
    <text evidence="10">The sequence shown here is derived from an EMBL/GenBank/DDBJ whole genome shotgun (WGS) entry which is preliminary data.</text>
</comment>
<evidence type="ECO:0000256" key="4">
    <source>
        <dbReference type="ARBA" id="ARBA00022723"/>
    </source>
</evidence>
<evidence type="ECO:0000313" key="10">
    <source>
        <dbReference type="EMBL" id="GAB0139140.1"/>
    </source>
</evidence>
<evidence type="ECO:0000256" key="2">
    <source>
        <dbReference type="ARBA" id="ARBA00010617"/>
    </source>
</evidence>
<name>A0ABQ0D0D3_9HYPO</name>
<dbReference type="PANTHER" id="PTHR24305">
    <property type="entry name" value="CYTOCHROME P450"/>
    <property type="match status" value="1"/>
</dbReference>
<sequence>MKIVRLFFALFVSLAIGLELFSHFLHSRLSWNPLVFSFGLVGSMVLGLFASIGAYRASFHRLNRFPGPFAARLSNLYITRLSAKKLQLYQEIQRLHQKYGDVVRVGPSELSIIDADAVSAIHSNSSACGKGPWYNIEQPAISVHMTRNKDDHSRRRKTWEKAFSTKALRDYEPRVKNNAGLLLQRIEETQGMPFDVSKWFNFYSFDVMGDLAFGENFNMLSSGQEHGFMELIHKHMVAAGYFSHLIWMFPLFRALPVMNRQDLEFQDWLVKKVQYREKNDPNVPDVFTWLLSDFRSLEKPGRQDRLNLQADMQLIAVAGSDTTATTLSCLFFLLATDKPACIKLQEELDIVFPNPAQLDVSKLSKMTYLQACINETLRLFPPVPSGLQRMTPTEGIFIGERFIPGDTIVTIPSYAQYRDERFFALPDSFIPERWTTKPELIKDISVYVPFGIGKYACVGKQLGLMEVRLVTSTILRQFDVNFSQDGAAPSFLSGLRDRFTFSAPSLRVVFTARRRQQDMGGEN</sequence>
<dbReference type="EMBL" id="BAAFGZ010000653">
    <property type="protein sequence ID" value="GAB0139140.1"/>
    <property type="molecule type" value="Genomic_DNA"/>
</dbReference>